<gene>
    <name evidence="3" type="ORF">BJ969_005367</name>
</gene>
<feature type="compositionally biased region" description="Pro residues" evidence="1">
    <location>
        <begin position="464"/>
        <end position="477"/>
    </location>
</feature>
<dbReference type="EMBL" id="JACHIV010000001">
    <property type="protein sequence ID" value="MBB5072279.1"/>
    <property type="molecule type" value="Genomic_DNA"/>
</dbReference>
<evidence type="ECO:0000313" key="3">
    <source>
        <dbReference type="EMBL" id="MBB5072279.1"/>
    </source>
</evidence>
<feature type="transmembrane region" description="Helical" evidence="2">
    <location>
        <begin position="194"/>
        <end position="216"/>
    </location>
</feature>
<evidence type="ECO:0000256" key="1">
    <source>
        <dbReference type="SAM" id="MobiDB-lite"/>
    </source>
</evidence>
<dbReference type="AlphaFoldDB" id="A0A840NSM5"/>
<keyword evidence="2" id="KW-0472">Membrane</keyword>
<feature type="region of interest" description="Disordered" evidence="1">
    <location>
        <begin position="402"/>
        <end position="508"/>
    </location>
</feature>
<feature type="transmembrane region" description="Helical" evidence="2">
    <location>
        <begin position="266"/>
        <end position="285"/>
    </location>
</feature>
<protein>
    <submittedName>
        <fullName evidence="3">RsiW-degrading membrane proteinase PrsW (M82 family)</fullName>
    </submittedName>
</protein>
<dbReference type="PANTHER" id="PTHR36844">
    <property type="entry name" value="PROTEASE PRSW"/>
    <property type="match status" value="1"/>
</dbReference>
<feature type="transmembrane region" description="Helical" evidence="2">
    <location>
        <begin position="27"/>
        <end position="48"/>
    </location>
</feature>
<feature type="compositionally biased region" description="Low complexity" evidence="1">
    <location>
        <begin position="451"/>
        <end position="463"/>
    </location>
</feature>
<reference evidence="3 4" key="1">
    <citation type="submission" date="2020-08" db="EMBL/GenBank/DDBJ databases">
        <title>Sequencing the genomes of 1000 actinobacteria strains.</title>
        <authorList>
            <person name="Klenk H.-P."/>
        </authorList>
    </citation>
    <scope>NUCLEOTIDE SEQUENCE [LARGE SCALE GENOMIC DNA]</scope>
    <source>
        <strain evidence="3 4">DSM 45582</strain>
    </source>
</reference>
<dbReference type="RefSeq" id="WP_184483521.1">
    <property type="nucleotide sequence ID" value="NZ_JACHIV010000001.1"/>
</dbReference>
<name>A0A840NSM5_9PSEU</name>
<evidence type="ECO:0000256" key="2">
    <source>
        <dbReference type="SAM" id="Phobius"/>
    </source>
</evidence>
<dbReference type="Proteomes" id="UP000580474">
    <property type="component" value="Unassembled WGS sequence"/>
</dbReference>
<organism evidence="3 4">
    <name type="scientific">Saccharopolyspora gloriosae</name>
    <dbReference type="NCBI Taxonomy" id="455344"/>
    <lineage>
        <taxon>Bacteria</taxon>
        <taxon>Bacillati</taxon>
        <taxon>Actinomycetota</taxon>
        <taxon>Actinomycetes</taxon>
        <taxon>Pseudonocardiales</taxon>
        <taxon>Pseudonocardiaceae</taxon>
        <taxon>Saccharopolyspora</taxon>
    </lineage>
</organism>
<keyword evidence="2" id="KW-0812">Transmembrane</keyword>
<feature type="compositionally biased region" description="Low complexity" evidence="1">
    <location>
        <begin position="478"/>
        <end position="491"/>
    </location>
</feature>
<feature type="transmembrane region" description="Helical" evidence="2">
    <location>
        <begin position="163"/>
        <end position="182"/>
    </location>
</feature>
<dbReference type="InterPro" id="IPR026898">
    <property type="entry name" value="PrsW"/>
</dbReference>
<comment type="caution">
    <text evidence="3">The sequence shown here is derived from an EMBL/GenBank/DDBJ whole genome shotgun (WGS) entry which is preliminary data.</text>
</comment>
<evidence type="ECO:0000313" key="4">
    <source>
        <dbReference type="Proteomes" id="UP000580474"/>
    </source>
</evidence>
<feature type="transmembrane region" description="Helical" evidence="2">
    <location>
        <begin position="90"/>
        <end position="111"/>
    </location>
</feature>
<feature type="transmembrane region" description="Helical" evidence="2">
    <location>
        <begin position="54"/>
        <end position="78"/>
    </location>
</feature>
<keyword evidence="4" id="KW-1185">Reference proteome</keyword>
<dbReference type="PANTHER" id="PTHR36844:SF1">
    <property type="entry name" value="PROTEASE PRSW"/>
    <property type="match status" value="1"/>
</dbReference>
<sequence>MSTPDLPGPVPDLSGARRLQTRKHSAVGWPVAGLLLLGVIGLVMVGVATSRVGVLPALVGALAALIPVGVVFAAIVWIDRWEPEPPMLMLGAFLWGAGGATGCSLLLNGSVIGLGELLFGPSEHVFFERAVMAPLVEEAAKALFVVSLWFWRRSEFNGLVDGIVYAGLTAAGFAFTENILYFGKAFSEGGWGSATGGVVAVFILRGILAPFSHPLFTSMVGIGIGLASRTTDTTKRLLWPAAGFVLAVVLHAAWNASTLLGGTGFLNVYFLIMLPIFAGTGWLVVWQRKREQRIVADQLPVLQRAGLIPRSEVEMLASLAGRQGWLRKVRQSAGPEPAKAVRDYQIAVTELAFLQHRAAEGRTTSAVRRARREQLIEELKAARRSAVGSQEAFQTARVKIHELTQSVRRPGSRPQRPVEPQSAQPQPERPQAARAESSRPDLAPQPDQRRQPTPRQSPQQQQPRPAPGHRPPQPNPNQAPQQPGQPTSRRPPQQPPNRQNPPPHPPRQ</sequence>
<feature type="transmembrane region" description="Helical" evidence="2">
    <location>
        <begin position="237"/>
        <end position="254"/>
    </location>
</feature>
<keyword evidence="2" id="KW-1133">Transmembrane helix</keyword>
<dbReference type="Pfam" id="PF13367">
    <property type="entry name" value="PrsW-protease"/>
    <property type="match status" value="1"/>
</dbReference>
<proteinExistence type="predicted"/>
<dbReference type="GO" id="GO:0008233">
    <property type="term" value="F:peptidase activity"/>
    <property type="evidence" value="ECO:0007669"/>
    <property type="project" value="InterPro"/>
</dbReference>
<feature type="compositionally biased region" description="Pro residues" evidence="1">
    <location>
        <begin position="492"/>
        <end position="508"/>
    </location>
</feature>
<accession>A0A840NSM5</accession>